<reference evidence="1" key="1">
    <citation type="journal article" date="2014" name="Front. Microbiol.">
        <title>High frequency of phylogenetically diverse reductive dehalogenase-homologous genes in deep subseafloor sedimentary metagenomes.</title>
        <authorList>
            <person name="Kawai M."/>
            <person name="Futagami T."/>
            <person name="Toyoda A."/>
            <person name="Takaki Y."/>
            <person name="Nishi S."/>
            <person name="Hori S."/>
            <person name="Arai W."/>
            <person name="Tsubouchi T."/>
            <person name="Morono Y."/>
            <person name="Uchiyama I."/>
            <person name="Ito T."/>
            <person name="Fujiyama A."/>
            <person name="Inagaki F."/>
            <person name="Takami H."/>
        </authorList>
    </citation>
    <scope>NUCLEOTIDE SEQUENCE</scope>
    <source>
        <strain evidence="1">Expedition CK06-06</strain>
    </source>
</reference>
<comment type="caution">
    <text evidence="1">The sequence shown here is derived from an EMBL/GenBank/DDBJ whole genome shotgun (WGS) entry which is preliminary data.</text>
</comment>
<dbReference type="EMBL" id="BARU01006327">
    <property type="protein sequence ID" value="GAH46801.1"/>
    <property type="molecule type" value="Genomic_DNA"/>
</dbReference>
<accession>X1FM78</accession>
<gene>
    <name evidence="1" type="ORF">S03H2_12436</name>
</gene>
<dbReference type="AlphaFoldDB" id="X1FM78"/>
<name>X1FM78_9ZZZZ</name>
<evidence type="ECO:0000313" key="1">
    <source>
        <dbReference type="EMBL" id="GAH46801.1"/>
    </source>
</evidence>
<protein>
    <submittedName>
        <fullName evidence="1">Uncharacterized protein</fullName>
    </submittedName>
</protein>
<proteinExistence type="predicted"/>
<organism evidence="1">
    <name type="scientific">marine sediment metagenome</name>
    <dbReference type="NCBI Taxonomy" id="412755"/>
    <lineage>
        <taxon>unclassified sequences</taxon>
        <taxon>metagenomes</taxon>
        <taxon>ecological metagenomes</taxon>
    </lineage>
</organism>
<sequence>MGEGAGVDDRPFHFADVGMEAVDYVPFVIALKEDLIVVGQIGLSGLLNPISRLSHF</sequence>